<dbReference type="AlphaFoldDB" id="A0A6F8PR83"/>
<reference evidence="2" key="1">
    <citation type="submission" date="2019-11" db="EMBL/GenBank/DDBJ databases">
        <title>Isolation and characterization of two novel species in the genus Thiomicrorhabdus.</title>
        <authorList>
            <person name="Mochizuki J."/>
            <person name="Kojima H."/>
            <person name="Fukui M."/>
        </authorList>
    </citation>
    <scope>NUCLEOTIDE SEQUENCE [LARGE SCALE GENOMIC DNA]</scope>
    <source>
        <strain evidence="2">AkT22</strain>
    </source>
</reference>
<dbReference type="EMBL" id="AP021888">
    <property type="protein sequence ID" value="BBP44538.1"/>
    <property type="molecule type" value="Genomic_DNA"/>
</dbReference>
<organism evidence="1 2">
    <name type="scientific">Thiosulfativibrio zosterae</name>
    <dbReference type="NCBI Taxonomy" id="2675053"/>
    <lineage>
        <taxon>Bacteria</taxon>
        <taxon>Pseudomonadati</taxon>
        <taxon>Pseudomonadota</taxon>
        <taxon>Gammaproteobacteria</taxon>
        <taxon>Thiotrichales</taxon>
        <taxon>Piscirickettsiaceae</taxon>
        <taxon>Thiosulfativibrio</taxon>
    </lineage>
</organism>
<dbReference type="Proteomes" id="UP000501466">
    <property type="component" value="Chromosome"/>
</dbReference>
<evidence type="ECO:0000313" key="2">
    <source>
        <dbReference type="Proteomes" id="UP000501466"/>
    </source>
</evidence>
<protein>
    <submittedName>
        <fullName evidence="1">Uncharacterized protein</fullName>
    </submittedName>
</protein>
<dbReference type="KEGG" id="tzo:THMIRHAT_22840"/>
<accession>A0A6F8PR83</accession>
<name>A0A6F8PR83_9GAMM</name>
<sequence>MMSQIRLNQNSGYDFGNNNPLLEPQHPSLAFNAPWQKPAIEIEDPRVVQRLVNNLMYLFNITSGDYLTFILGQGHCTKNEDALKYWVLDQLEDHHLDSADVLHYLVEHLQEQLNQEVYS</sequence>
<gene>
    <name evidence="1" type="ORF">THMIRHAT_22840</name>
</gene>
<evidence type="ECO:0000313" key="1">
    <source>
        <dbReference type="EMBL" id="BBP44538.1"/>
    </source>
</evidence>
<proteinExistence type="predicted"/>
<keyword evidence="2" id="KW-1185">Reference proteome</keyword>